<dbReference type="Proteomes" id="UP000435060">
    <property type="component" value="Unassembled WGS sequence"/>
</dbReference>
<sequence>MALVISILLKVVEIYSYLLLAYAFLSWVPNAYDSAIGRFIISLVRPILAPFQRLKLQFLGMDWTVVIVLLLLELVSNLLHYLLYYV</sequence>
<reference evidence="2 4" key="2">
    <citation type="submission" date="2019-11" db="EMBL/GenBank/DDBJ databases">
        <title>Streptococcis sp. isolated from the respiratory tract of Marmot.</title>
        <authorList>
            <person name="Zhang G."/>
        </authorList>
    </citation>
    <scope>NUCLEOTIDE SEQUENCE [LARGE SCALE GENOMIC DNA]</scope>
    <source>
        <strain evidence="4">zg-86</strain>
        <strain evidence="2">Zg-86</strain>
    </source>
</reference>
<dbReference type="InterPro" id="IPR003425">
    <property type="entry name" value="CCB3/YggT"/>
</dbReference>
<evidence type="ECO:0000313" key="2">
    <source>
        <dbReference type="EMBL" id="MTB64381.1"/>
    </source>
</evidence>
<gene>
    <name evidence="2" type="ORF">GGG87_05150</name>
    <name evidence="3" type="ORF">GGH11_04930</name>
</gene>
<accession>A0A6I4RFZ6</accession>
<dbReference type="AlphaFoldDB" id="A0A6I4RFZ6"/>
<keyword evidence="1" id="KW-0472">Membrane</keyword>
<evidence type="ECO:0000313" key="4">
    <source>
        <dbReference type="Proteomes" id="UP000435060"/>
    </source>
</evidence>
<keyword evidence="1" id="KW-0812">Transmembrane</keyword>
<keyword evidence="1" id="KW-1133">Transmembrane helix</keyword>
<evidence type="ECO:0000313" key="3">
    <source>
        <dbReference type="EMBL" id="MWV56314.1"/>
    </source>
</evidence>
<feature type="transmembrane region" description="Helical" evidence="1">
    <location>
        <begin position="63"/>
        <end position="83"/>
    </location>
</feature>
<reference evidence="3 5" key="1">
    <citation type="submission" date="2019-10" db="EMBL/GenBank/DDBJ databases">
        <title>Streptococcis sp, isolated from the respiratory tract of Marmot.</title>
        <authorList>
            <person name="Zhang G."/>
        </authorList>
    </citation>
    <scope>NUCLEOTIDE SEQUENCE [LARGE SCALE GENOMIC DNA]</scope>
    <source>
        <strain evidence="3">Zg-70</strain>
        <strain evidence="5">zg-70</strain>
    </source>
</reference>
<organism evidence="3 5">
    <name type="scientific">Streptococcus zhangguiae</name>
    <dbReference type="NCBI Taxonomy" id="2664091"/>
    <lineage>
        <taxon>Bacteria</taxon>
        <taxon>Bacillati</taxon>
        <taxon>Bacillota</taxon>
        <taxon>Bacilli</taxon>
        <taxon>Lactobacillales</taxon>
        <taxon>Streptococcaceae</taxon>
        <taxon>Streptococcus</taxon>
    </lineage>
</organism>
<feature type="transmembrane region" description="Helical" evidence="1">
    <location>
        <begin position="7"/>
        <end position="25"/>
    </location>
</feature>
<name>A0A6I4RFZ6_9STRE</name>
<proteinExistence type="predicted"/>
<dbReference type="EMBL" id="WUBJ01000005">
    <property type="protein sequence ID" value="MWV56314.1"/>
    <property type="molecule type" value="Genomic_DNA"/>
</dbReference>
<dbReference type="GO" id="GO:0016020">
    <property type="term" value="C:membrane"/>
    <property type="evidence" value="ECO:0007669"/>
    <property type="project" value="InterPro"/>
</dbReference>
<comment type="caution">
    <text evidence="3">The sequence shown here is derived from an EMBL/GenBank/DDBJ whole genome shotgun (WGS) entry which is preliminary data.</text>
</comment>
<protein>
    <submittedName>
        <fullName evidence="3">YggT family protein</fullName>
    </submittedName>
</protein>
<dbReference type="Proteomes" id="UP000435423">
    <property type="component" value="Unassembled WGS sequence"/>
</dbReference>
<dbReference type="EMBL" id="WLCG01000006">
    <property type="protein sequence ID" value="MTB64381.1"/>
    <property type="molecule type" value="Genomic_DNA"/>
</dbReference>
<keyword evidence="4" id="KW-1185">Reference proteome</keyword>
<evidence type="ECO:0000256" key="1">
    <source>
        <dbReference type="SAM" id="Phobius"/>
    </source>
</evidence>
<dbReference type="RefSeq" id="WP_154608356.1">
    <property type="nucleotide sequence ID" value="NZ_CP072115.1"/>
</dbReference>
<evidence type="ECO:0000313" key="5">
    <source>
        <dbReference type="Proteomes" id="UP000435423"/>
    </source>
</evidence>
<dbReference type="Pfam" id="PF02325">
    <property type="entry name" value="CCB3_YggT"/>
    <property type="match status" value="1"/>
</dbReference>